<dbReference type="SMART" id="SM00829">
    <property type="entry name" value="PKS_ER"/>
    <property type="match status" value="1"/>
</dbReference>
<comment type="caution">
    <text evidence="13">The sequence shown here is derived from an EMBL/GenBank/DDBJ whole genome shotgun (WGS) entry which is preliminary data.</text>
</comment>
<organism evidence="13 14">
    <name type="scientific">Wenjunlia tyrosinilytica</name>
    <dbReference type="NCBI Taxonomy" id="1544741"/>
    <lineage>
        <taxon>Bacteria</taxon>
        <taxon>Bacillati</taxon>
        <taxon>Actinomycetota</taxon>
        <taxon>Actinomycetes</taxon>
        <taxon>Kitasatosporales</taxon>
        <taxon>Streptomycetaceae</taxon>
        <taxon>Wenjunlia</taxon>
    </lineage>
</organism>
<dbReference type="InterPro" id="IPR013154">
    <property type="entry name" value="ADH-like_N"/>
</dbReference>
<keyword evidence="5 11" id="KW-0479">Metal-binding</keyword>
<evidence type="ECO:0000256" key="10">
    <source>
        <dbReference type="ARBA" id="ARBA00049243"/>
    </source>
</evidence>
<reference evidence="13" key="1">
    <citation type="journal article" date="2014" name="Int. J. Syst. Evol. Microbiol.">
        <title>Complete genome sequence of Corynebacterium casei LMG S-19264T (=DSM 44701T), isolated from a smear-ripened cheese.</title>
        <authorList>
            <consortium name="US DOE Joint Genome Institute (JGI-PGF)"/>
            <person name="Walter F."/>
            <person name="Albersmeier A."/>
            <person name="Kalinowski J."/>
            <person name="Ruckert C."/>
        </authorList>
    </citation>
    <scope>NUCLEOTIDE SEQUENCE</scope>
    <source>
        <strain evidence="13">CGMCC 4.7201</strain>
    </source>
</reference>
<dbReference type="AlphaFoldDB" id="A0A917ZN21"/>
<dbReference type="EC" id="1.1.1.1" evidence="3"/>
<evidence type="ECO:0000256" key="2">
    <source>
        <dbReference type="ARBA" id="ARBA00008072"/>
    </source>
</evidence>
<proteinExistence type="inferred from homology"/>
<dbReference type="Gene3D" id="3.40.50.720">
    <property type="entry name" value="NAD(P)-binding Rossmann-like Domain"/>
    <property type="match status" value="1"/>
</dbReference>
<comment type="catalytic activity">
    <reaction evidence="9">
        <text>a secondary alcohol + NAD(+) = a ketone + NADH + H(+)</text>
        <dbReference type="Rhea" id="RHEA:10740"/>
        <dbReference type="ChEBI" id="CHEBI:15378"/>
        <dbReference type="ChEBI" id="CHEBI:17087"/>
        <dbReference type="ChEBI" id="CHEBI:35681"/>
        <dbReference type="ChEBI" id="CHEBI:57540"/>
        <dbReference type="ChEBI" id="CHEBI:57945"/>
        <dbReference type="EC" id="1.1.1.1"/>
    </reaction>
</comment>
<evidence type="ECO:0000256" key="8">
    <source>
        <dbReference type="ARBA" id="ARBA00023027"/>
    </source>
</evidence>
<dbReference type="SUPFAM" id="SSF50129">
    <property type="entry name" value="GroES-like"/>
    <property type="match status" value="1"/>
</dbReference>
<comment type="similarity">
    <text evidence="2 11">Belongs to the zinc-containing alcohol dehydrogenase family.</text>
</comment>
<dbReference type="PANTHER" id="PTHR42940">
    <property type="entry name" value="ALCOHOL DEHYDROGENASE 1-RELATED"/>
    <property type="match status" value="1"/>
</dbReference>
<dbReference type="InterPro" id="IPR011032">
    <property type="entry name" value="GroES-like_sf"/>
</dbReference>
<evidence type="ECO:0000256" key="7">
    <source>
        <dbReference type="ARBA" id="ARBA00023002"/>
    </source>
</evidence>
<accession>A0A917ZN21</accession>
<evidence type="ECO:0000256" key="5">
    <source>
        <dbReference type="ARBA" id="ARBA00022723"/>
    </source>
</evidence>
<evidence type="ECO:0000256" key="1">
    <source>
        <dbReference type="ARBA" id="ARBA00001947"/>
    </source>
</evidence>
<feature type="domain" description="Enoyl reductase (ER)" evidence="12">
    <location>
        <begin position="15"/>
        <end position="336"/>
    </location>
</feature>
<dbReference type="Proteomes" id="UP000641932">
    <property type="component" value="Unassembled WGS sequence"/>
</dbReference>
<dbReference type="EMBL" id="BMMS01000007">
    <property type="protein sequence ID" value="GGO85422.1"/>
    <property type="molecule type" value="Genomic_DNA"/>
</dbReference>
<dbReference type="PANTHER" id="PTHR42940:SF7">
    <property type="entry name" value="ALCOHOL DEHYDROGENASE-LIKE N-TERMINAL DOMAIN-CONTAINING PROTEIN"/>
    <property type="match status" value="1"/>
</dbReference>
<dbReference type="InterPro" id="IPR020843">
    <property type="entry name" value="ER"/>
</dbReference>
<evidence type="ECO:0000256" key="4">
    <source>
        <dbReference type="ARBA" id="ARBA00016352"/>
    </source>
</evidence>
<gene>
    <name evidence="13" type="ORF">GCM10012280_19160</name>
</gene>
<dbReference type="GO" id="GO:0008270">
    <property type="term" value="F:zinc ion binding"/>
    <property type="evidence" value="ECO:0007669"/>
    <property type="project" value="InterPro"/>
</dbReference>
<dbReference type="RefSeq" id="WP_229698281.1">
    <property type="nucleotide sequence ID" value="NZ_BMMS01000007.1"/>
</dbReference>
<dbReference type="SUPFAM" id="SSF51735">
    <property type="entry name" value="NAD(P)-binding Rossmann-fold domains"/>
    <property type="match status" value="1"/>
</dbReference>
<dbReference type="PROSITE" id="PS00059">
    <property type="entry name" value="ADH_ZINC"/>
    <property type="match status" value="1"/>
</dbReference>
<dbReference type="InterPro" id="IPR002328">
    <property type="entry name" value="ADH_Zn_CS"/>
</dbReference>
<keyword evidence="6 11" id="KW-0862">Zinc</keyword>
<dbReference type="Pfam" id="PF08240">
    <property type="entry name" value="ADH_N"/>
    <property type="match status" value="1"/>
</dbReference>
<comment type="cofactor">
    <cofactor evidence="1 11">
        <name>Zn(2+)</name>
        <dbReference type="ChEBI" id="CHEBI:29105"/>
    </cofactor>
</comment>
<dbReference type="GO" id="GO:0004022">
    <property type="term" value="F:alcohol dehydrogenase (NAD+) activity"/>
    <property type="evidence" value="ECO:0007669"/>
    <property type="project" value="UniProtKB-EC"/>
</dbReference>
<dbReference type="InterPro" id="IPR013149">
    <property type="entry name" value="ADH-like_C"/>
</dbReference>
<evidence type="ECO:0000259" key="12">
    <source>
        <dbReference type="SMART" id="SM00829"/>
    </source>
</evidence>
<dbReference type="InterPro" id="IPR036291">
    <property type="entry name" value="NAD(P)-bd_dom_sf"/>
</dbReference>
<name>A0A917ZN21_9ACTN</name>
<protein>
    <recommendedName>
        <fullName evidence="4">Alcohol dehydrogenase</fullName>
        <ecNumber evidence="3">1.1.1.1</ecNumber>
    </recommendedName>
</protein>
<evidence type="ECO:0000256" key="9">
    <source>
        <dbReference type="ARBA" id="ARBA00049164"/>
    </source>
</evidence>
<dbReference type="Pfam" id="PF00107">
    <property type="entry name" value="ADH_zinc_N"/>
    <property type="match status" value="1"/>
</dbReference>
<keyword evidence="7" id="KW-0560">Oxidoreductase</keyword>
<dbReference type="GO" id="GO:0005737">
    <property type="term" value="C:cytoplasm"/>
    <property type="evidence" value="ECO:0007669"/>
    <property type="project" value="TreeGrafter"/>
</dbReference>
<keyword evidence="14" id="KW-1185">Reference proteome</keyword>
<dbReference type="Gene3D" id="3.90.180.10">
    <property type="entry name" value="Medium-chain alcohol dehydrogenases, catalytic domain"/>
    <property type="match status" value="1"/>
</dbReference>
<evidence type="ECO:0000256" key="6">
    <source>
        <dbReference type="ARBA" id="ARBA00022833"/>
    </source>
</evidence>
<dbReference type="FunFam" id="3.40.50.720:FF:000039">
    <property type="entry name" value="Alcohol dehydrogenase AdhP"/>
    <property type="match status" value="1"/>
</dbReference>
<sequence length="340" mass="35090">MNSTMLVAQVPCAAGKFQLVERTLPEPGRGRVRLTVEACGVCHSDAGMTGGHFPAGAFPMVPGHEVAGRIDAVGEGVLGWEPGDRAGVGWHGGHCGRCRQCRAGDFIECRELRIPGLGYDGGYAEAMIVPVEALARIPDGLTAAEAAPLMCAGVTSFNGLRRSGAVAGDLVAVLGVGGVGHMGVQFAAAMGFETVAVARGRAKEALARELGAHHYIDSEGQDVAKALAELGGASVVFATAADAAVMTAAFEGLAPRGRLVVIGASPEPIGVNPTQFLFGSRTVTGHASGTSLDIEDTLAFAARTGVRPMIETMPLEQAQQAHERMLSGQARFRVVLTPSR</sequence>
<evidence type="ECO:0000256" key="3">
    <source>
        <dbReference type="ARBA" id="ARBA00013190"/>
    </source>
</evidence>
<comment type="catalytic activity">
    <reaction evidence="10">
        <text>a primary alcohol + NAD(+) = an aldehyde + NADH + H(+)</text>
        <dbReference type="Rhea" id="RHEA:10736"/>
        <dbReference type="ChEBI" id="CHEBI:15378"/>
        <dbReference type="ChEBI" id="CHEBI:15734"/>
        <dbReference type="ChEBI" id="CHEBI:17478"/>
        <dbReference type="ChEBI" id="CHEBI:57540"/>
        <dbReference type="ChEBI" id="CHEBI:57945"/>
        <dbReference type="EC" id="1.1.1.1"/>
    </reaction>
</comment>
<reference evidence="13" key="2">
    <citation type="submission" date="2020-09" db="EMBL/GenBank/DDBJ databases">
        <authorList>
            <person name="Sun Q."/>
            <person name="Zhou Y."/>
        </authorList>
    </citation>
    <scope>NUCLEOTIDE SEQUENCE</scope>
    <source>
        <strain evidence="13">CGMCC 4.7201</strain>
    </source>
</reference>
<keyword evidence="8" id="KW-0520">NAD</keyword>
<evidence type="ECO:0000256" key="11">
    <source>
        <dbReference type="RuleBase" id="RU361277"/>
    </source>
</evidence>
<evidence type="ECO:0000313" key="14">
    <source>
        <dbReference type="Proteomes" id="UP000641932"/>
    </source>
</evidence>
<evidence type="ECO:0000313" key="13">
    <source>
        <dbReference type="EMBL" id="GGO85422.1"/>
    </source>
</evidence>